<sequence>MMQPRALKDLIDFESTHTELSAGCPVCALIGTRSDPASRKKALANSVDPDETPHDAASHQATCGGNLTCSVCGPPTKLTCFWERVLNPGRGESECTNQCANRTASLCALTEQPVCVRLPDSQSVVRASVPTMYQPLRLPDSQSMCAYRTASLWLERVYQPVRLPDSQSVVRASVPTIALTGQPVCGESECTNHCAYRTASLCALTGQPVCVRLPDSQSVVRESVPTSALTGQPVCVRLPDSQSVCANQTASLCALTEQPVCVRLPDSQSVVRASVPTMYHPLRLPDSQSVVRASVPTSALTGQPCANGTASLCALTGQPCANGTASLCALTGQPCANRTASLCALTGQPVCVRLPDSQSVVRASVPTIALTGQPCANRTASLCALTGQPVCVRLPDSQSVCANRTASLCALTGQPVRVRLPDTTCGGNLTCSVCGPPTKLTCFRERVLNPGRGESECTNHQSEVRASVPTNALTGQPVCGESECTNQCANRTASLWLERVYQPVRLPDSQYVVRASVPTSVLTGQPVCVCGESECTNQCANGTASLWLERVYQPVRLPDSQSVVRASVPTSALTGQPVCGESECTNQCANGTASLWLERVYQPLRLPDSQSVVRASVPTNALTGQPVCGESECSNQCAYRTASLW</sequence>
<protein>
    <submittedName>
        <fullName evidence="1">Uncharacterized protein</fullName>
    </submittedName>
</protein>
<name>A0A9D4MY96_DREPO</name>
<proteinExistence type="predicted"/>
<dbReference type="AlphaFoldDB" id="A0A9D4MY96"/>
<accession>A0A9D4MY96</accession>
<dbReference type="Proteomes" id="UP000828390">
    <property type="component" value="Unassembled WGS sequence"/>
</dbReference>
<organism evidence="1 2">
    <name type="scientific">Dreissena polymorpha</name>
    <name type="common">Zebra mussel</name>
    <name type="synonym">Mytilus polymorpha</name>
    <dbReference type="NCBI Taxonomy" id="45954"/>
    <lineage>
        <taxon>Eukaryota</taxon>
        <taxon>Metazoa</taxon>
        <taxon>Spiralia</taxon>
        <taxon>Lophotrochozoa</taxon>
        <taxon>Mollusca</taxon>
        <taxon>Bivalvia</taxon>
        <taxon>Autobranchia</taxon>
        <taxon>Heteroconchia</taxon>
        <taxon>Euheterodonta</taxon>
        <taxon>Imparidentia</taxon>
        <taxon>Neoheterodontei</taxon>
        <taxon>Myida</taxon>
        <taxon>Dreissenoidea</taxon>
        <taxon>Dreissenidae</taxon>
        <taxon>Dreissena</taxon>
    </lineage>
</organism>
<reference evidence="1" key="1">
    <citation type="journal article" date="2019" name="bioRxiv">
        <title>The Genome of the Zebra Mussel, Dreissena polymorpha: A Resource for Invasive Species Research.</title>
        <authorList>
            <person name="McCartney M.A."/>
            <person name="Auch B."/>
            <person name="Kono T."/>
            <person name="Mallez S."/>
            <person name="Zhang Y."/>
            <person name="Obille A."/>
            <person name="Becker A."/>
            <person name="Abrahante J.E."/>
            <person name="Garbe J."/>
            <person name="Badalamenti J.P."/>
            <person name="Herman A."/>
            <person name="Mangelson H."/>
            <person name="Liachko I."/>
            <person name="Sullivan S."/>
            <person name="Sone E.D."/>
            <person name="Koren S."/>
            <person name="Silverstein K.A.T."/>
            <person name="Beckman K.B."/>
            <person name="Gohl D.M."/>
        </authorList>
    </citation>
    <scope>NUCLEOTIDE SEQUENCE</scope>
    <source>
        <strain evidence="1">Duluth1</strain>
        <tissue evidence="1">Whole animal</tissue>
    </source>
</reference>
<comment type="caution">
    <text evidence="1">The sequence shown here is derived from an EMBL/GenBank/DDBJ whole genome shotgun (WGS) entry which is preliminary data.</text>
</comment>
<evidence type="ECO:0000313" key="2">
    <source>
        <dbReference type="Proteomes" id="UP000828390"/>
    </source>
</evidence>
<gene>
    <name evidence="1" type="ORF">DPMN_007939</name>
</gene>
<evidence type="ECO:0000313" key="1">
    <source>
        <dbReference type="EMBL" id="KAH3883969.1"/>
    </source>
</evidence>
<reference evidence="1" key="2">
    <citation type="submission" date="2020-11" db="EMBL/GenBank/DDBJ databases">
        <authorList>
            <person name="McCartney M.A."/>
            <person name="Auch B."/>
            <person name="Kono T."/>
            <person name="Mallez S."/>
            <person name="Becker A."/>
            <person name="Gohl D.M."/>
            <person name="Silverstein K.A.T."/>
            <person name="Koren S."/>
            <person name="Bechman K.B."/>
            <person name="Herman A."/>
            <person name="Abrahante J.E."/>
            <person name="Garbe J."/>
        </authorList>
    </citation>
    <scope>NUCLEOTIDE SEQUENCE</scope>
    <source>
        <strain evidence="1">Duluth1</strain>
        <tissue evidence="1">Whole animal</tissue>
    </source>
</reference>
<keyword evidence="2" id="KW-1185">Reference proteome</keyword>
<dbReference type="EMBL" id="JAIWYP010000001">
    <property type="protein sequence ID" value="KAH3883969.1"/>
    <property type="molecule type" value="Genomic_DNA"/>
</dbReference>